<comment type="caution">
    <text evidence="4">The sequence shown here is derived from an EMBL/GenBank/DDBJ whole genome shotgun (WGS) entry which is preliminary data.</text>
</comment>
<keyword evidence="5" id="KW-1185">Reference proteome</keyword>
<dbReference type="GO" id="GO:0005524">
    <property type="term" value="F:ATP binding"/>
    <property type="evidence" value="ECO:0007669"/>
    <property type="project" value="UniProtKB-KW"/>
</dbReference>
<dbReference type="SUPFAM" id="SSF158682">
    <property type="entry name" value="TerB-like"/>
    <property type="match status" value="1"/>
</dbReference>
<dbReference type="Pfam" id="PF00004">
    <property type="entry name" value="AAA"/>
    <property type="match status" value="1"/>
</dbReference>
<evidence type="ECO:0000256" key="2">
    <source>
        <dbReference type="ARBA" id="ARBA00022840"/>
    </source>
</evidence>
<proteinExistence type="predicted"/>
<sequence>MCAHAIADFLGKDLLALNYAEIESKYIGDAPKKLESAFAYARQHDTVMFFDEADSFLGKRIEDVSHSADQALNSLRSTMLIQLEIFEGVVIFASNLRENYDKAFKSRFLYEIEFDLPDLDCRKQIIKNYSKKIVPIQNASYTDEQIASLACKSEGLSGREIKSTILEALNKFAYEKKDTMSSTESSLPFDLMSECFEKKKRQNEDNVIVKNNVDEDKKKIAASLAEKYGISQEPTSENSDKLSALISLAYCTAWSDNVLDEREMLVIKNAEKELGITTEKDFTKKENLPQIETLVSQIQSLGITKQAIELCCRIVSADGSYLESEKNFIHKLCNSLNMPESQVCSVDEIVELMAKESNLLDNISA</sequence>
<dbReference type="CDD" id="cd19481">
    <property type="entry name" value="RecA-like_protease"/>
    <property type="match status" value="1"/>
</dbReference>
<dbReference type="InterPro" id="IPR003959">
    <property type="entry name" value="ATPase_AAA_core"/>
</dbReference>
<keyword evidence="1" id="KW-0547">Nucleotide-binding</keyword>
<evidence type="ECO:0000256" key="1">
    <source>
        <dbReference type="ARBA" id="ARBA00022741"/>
    </source>
</evidence>
<reference evidence="4 5" key="1">
    <citation type="submission" date="2019-02" db="EMBL/GenBank/DDBJ databases">
        <title>Draft Genome Sequence of the Prevotella sp. BCRC 81118, Isolated from Human Feces.</title>
        <authorList>
            <person name="Huang C.-H."/>
        </authorList>
    </citation>
    <scope>NUCLEOTIDE SEQUENCE [LARGE SCALE GENOMIC DNA]</scope>
    <source>
        <strain evidence="4 5">BCRC 81118</strain>
    </source>
</reference>
<keyword evidence="2" id="KW-0067">ATP-binding</keyword>
<dbReference type="InterPro" id="IPR050221">
    <property type="entry name" value="26S_Proteasome_ATPase"/>
</dbReference>
<gene>
    <name evidence="4" type="ORF">EXN75_15890</name>
</gene>
<name>A0A4Y8URG2_9BACT</name>
<dbReference type="SUPFAM" id="SSF52540">
    <property type="entry name" value="P-loop containing nucleoside triphosphate hydrolases"/>
    <property type="match status" value="1"/>
</dbReference>
<dbReference type="EMBL" id="SGVY01000070">
    <property type="protein sequence ID" value="TFH70931.1"/>
    <property type="molecule type" value="Genomic_DNA"/>
</dbReference>
<dbReference type="GO" id="GO:0016887">
    <property type="term" value="F:ATP hydrolysis activity"/>
    <property type="evidence" value="ECO:0007669"/>
    <property type="project" value="InterPro"/>
</dbReference>
<evidence type="ECO:0000313" key="5">
    <source>
        <dbReference type="Proteomes" id="UP000297872"/>
    </source>
</evidence>
<dbReference type="InterPro" id="IPR027417">
    <property type="entry name" value="P-loop_NTPase"/>
</dbReference>
<dbReference type="Gene3D" id="1.10.8.60">
    <property type="match status" value="1"/>
</dbReference>
<feature type="domain" description="ATPase AAA-type core" evidence="3">
    <location>
        <begin position="1"/>
        <end position="115"/>
    </location>
</feature>
<dbReference type="Gene3D" id="3.40.50.300">
    <property type="entry name" value="P-loop containing nucleotide triphosphate hydrolases"/>
    <property type="match status" value="1"/>
</dbReference>
<dbReference type="OrthoDB" id="7438987at2"/>
<dbReference type="Gene3D" id="1.10.3680.10">
    <property type="entry name" value="TerB-like"/>
    <property type="match status" value="1"/>
</dbReference>
<dbReference type="AlphaFoldDB" id="A0A4Y8URG2"/>
<dbReference type="CDD" id="cd07177">
    <property type="entry name" value="terB_like"/>
    <property type="match status" value="1"/>
</dbReference>
<organism evidence="4 5">
    <name type="scientific">Segatella hominis</name>
    <dbReference type="NCBI Taxonomy" id="2518605"/>
    <lineage>
        <taxon>Bacteria</taxon>
        <taxon>Pseudomonadati</taxon>
        <taxon>Bacteroidota</taxon>
        <taxon>Bacteroidia</taxon>
        <taxon>Bacteroidales</taxon>
        <taxon>Prevotellaceae</taxon>
        <taxon>Segatella</taxon>
    </lineage>
</organism>
<dbReference type="Proteomes" id="UP000297872">
    <property type="component" value="Unassembled WGS sequence"/>
</dbReference>
<dbReference type="InterPro" id="IPR029024">
    <property type="entry name" value="TerB-like"/>
</dbReference>
<protein>
    <submittedName>
        <fullName evidence="4">AAA family ATPase</fullName>
    </submittedName>
</protein>
<evidence type="ECO:0000313" key="4">
    <source>
        <dbReference type="EMBL" id="TFH70931.1"/>
    </source>
</evidence>
<evidence type="ECO:0000259" key="3">
    <source>
        <dbReference type="Pfam" id="PF00004"/>
    </source>
</evidence>
<dbReference type="PANTHER" id="PTHR23073">
    <property type="entry name" value="26S PROTEASOME REGULATORY SUBUNIT"/>
    <property type="match status" value="1"/>
</dbReference>
<accession>A0A4Y8URG2</accession>